<keyword evidence="2" id="KW-1185">Reference proteome</keyword>
<reference evidence="1 2" key="1">
    <citation type="submission" date="2021-02" db="EMBL/GenBank/DDBJ databases">
        <title>Variation within the Batrachochytrium salamandrivorans European outbreak.</title>
        <authorList>
            <person name="Kelly M."/>
            <person name="Pasmans F."/>
            <person name="Shea T.P."/>
            <person name="Munoz J.F."/>
            <person name="Carranza S."/>
            <person name="Cuomo C.A."/>
            <person name="Martel A."/>
        </authorList>
    </citation>
    <scope>NUCLEOTIDE SEQUENCE [LARGE SCALE GENOMIC DNA]</scope>
    <source>
        <strain evidence="1 2">AMFP18/2</strain>
    </source>
</reference>
<dbReference type="InterPro" id="IPR029045">
    <property type="entry name" value="ClpP/crotonase-like_dom_sf"/>
</dbReference>
<dbReference type="EMBL" id="JAFCIX010000044">
    <property type="protein sequence ID" value="KAH6600220.1"/>
    <property type="molecule type" value="Genomic_DNA"/>
</dbReference>
<evidence type="ECO:0000313" key="1">
    <source>
        <dbReference type="EMBL" id="KAH6600220.1"/>
    </source>
</evidence>
<dbReference type="Gene3D" id="3.90.226.10">
    <property type="entry name" value="2-enoyl-CoA Hydratase, Chain A, domain 1"/>
    <property type="match status" value="1"/>
</dbReference>
<proteinExistence type="predicted"/>
<evidence type="ECO:0000313" key="2">
    <source>
        <dbReference type="Proteomes" id="UP001648503"/>
    </source>
</evidence>
<dbReference type="Proteomes" id="UP001648503">
    <property type="component" value="Unassembled WGS sequence"/>
</dbReference>
<dbReference type="PANTHER" id="PTHR32060:SF22">
    <property type="entry name" value="CARBOXYL-TERMINAL-PROCESSING PEPTIDASE 3, CHLOROPLASTIC"/>
    <property type="match status" value="1"/>
</dbReference>
<evidence type="ECO:0008006" key="3">
    <source>
        <dbReference type="Google" id="ProtNLM"/>
    </source>
</evidence>
<organism evidence="1 2">
    <name type="scientific">Batrachochytrium salamandrivorans</name>
    <dbReference type="NCBI Taxonomy" id="1357716"/>
    <lineage>
        <taxon>Eukaryota</taxon>
        <taxon>Fungi</taxon>
        <taxon>Fungi incertae sedis</taxon>
        <taxon>Chytridiomycota</taxon>
        <taxon>Chytridiomycota incertae sedis</taxon>
        <taxon>Chytridiomycetes</taxon>
        <taxon>Rhizophydiales</taxon>
        <taxon>Rhizophydiales incertae sedis</taxon>
        <taxon>Batrachochytrium</taxon>
    </lineage>
</organism>
<gene>
    <name evidence="1" type="ORF">BASA50_002488</name>
</gene>
<dbReference type="SUPFAM" id="SSF52096">
    <property type="entry name" value="ClpP/crotonase"/>
    <property type="match status" value="1"/>
</dbReference>
<protein>
    <recommendedName>
        <fullName evidence="3">Tail specific protease domain-containing protein</fullName>
    </recommendedName>
</protein>
<dbReference type="PANTHER" id="PTHR32060">
    <property type="entry name" value="TAIL-SPECIFIC PROTEASE"/>
    <property type="match status" value="1"/>
</dbReference>
<accession>A0ABQ8FMJ1</accession>
<name>A0ABQ8FMJ1_9FUNG</name>
<comment type="caution">
    <text evidence="1">The sequence shown here is derived from an EMBL/GenBank/DDBJ whole genome shotgun (WGS) entry which is preliminary data.</text>
</comment>
<sequence>MTIRSLLANELKDTNSVMYDLRGNPGGDVDFADNMVQLFKPDFQPFGNRYLMNPITQTSFVDGEDPNVDPYAKAWQETRPGKRLSQTVASPMFFSLTRIQGHGAGTIFGEDGQTGGGGATVMELDPTLIDASSTYFKKFPFSQQLTSGSITYANTLSVSVTQTIRTGLYNGQTIEDAGIEPEIIVRPSGLICSPAPLPTPSMIVLLNTLLVLVRRMVRVSCILFVSHLRSRNPLKDFH</sequence>